<feature type="region of interest" description="Disordered" evidence="1">
    <location>
        <begin position="40"/>
        <end position="354"/>
    </location>
</feature>
<protein>
    <submittedName>
        <fullName evidence="2">Uncharacterized protein</fullName>
    </submittedName>
</protein>
<gene>
    <name evidence="2" type="ORF">KC19_11G142500</name>
</gene>
<feature type="compositionally biased region" description="Low complexity" evidence="1">
    <location>
        <begin position="154"/>
        <end position="172"/>
    </location>
</feature>
<comment type="caution">
    <text evidence="2">The sequence shown here is derived from an EMBL/GenBank/DDBJ whole genome shotgun (WGS) entry which is preliminary data.</text>
</comment>
<evidence type="ECO:0000313" key="2">
    <source>
        <dbReference type="EMBL" id="KAG0557596.1"/>
    </source>
</evidence>
<organism evidence="2 3">
    <name type="scientific">Ceratodon purpureus</name>
    <name type="common">Fire moss</name>
    <name type="synonym">Dicranum purpureum</name>
    <dbReference type="NCBI Taxonomy" id="3225"/>
    <lineage>
        <taxon>Eukaryota</taxon>
        <taxon>Viridiplantae</taxon>
        <taxon>Streptophyta</taxon>
        <taxon>Embryophyta</taxon>
        <taxon>Bryophyta</taxon>
        <taxon>Bryophytina</taxon>
        <taxon>Bryopsida</taxon>
        <taxon>Dicranidae</taxon>
        <taxon>Pseudoditrichales</taxon>
        <taxon>Ditrichaceae</taxon>
        <taxon>Ceratodon</taxon>
    </lineage>
</organism>
<feature type="compositionally biased region" description="Basic residues" evidence="1">
    <location>
        <begin position="264"/>
        <end position="281"/>
    </location>
</feature>
<feature type="compositionally biased region" description="Polar residues" evidence="1">
    <location>
        <begin position="197"/>
        <end position="206"/>
    </location>
</feature>
<dbReference type="Proteomes" id="UP000822688">
    <property type="component" value="Chromosome 11"/>
</dbReference>
<keyword evidence="3" id="KW-1185">Reference proteome</keyword>
<feature type="compositionally biased region" description="Low complexity" evidence="1">
    <location>
        <begin position="207"/>
        <end position="220"/>
    </location>
</feature>
<feature type="compositionally biased region" description="Basic and acidic residues" evidence="1">
    <location>
        <begin position="142"/>
        <end position="152"/>
    </location>
</feature>
<accession>A0A8T0GDV4</accession>
<evidence type="ECO:0000256" key="1">
    <source>
        <dbReference type="SAM" id="MobiDB-lite"/>
    </source>
</evidence>
<dbReference type="AlphaFoldDB" id="A0A8T0GDV4"/>
<feature type="compositionally biased region" description="Basic and acidic residues" evidence="1">
    <location>
        <begin position="239"/>
        <end position="250"/>
    </location>
</feature>
<feature type="compositionally biased region" description="Low complexity" evidence="1">
    <location>
        <begin position="419"/>
        <end position="435"/>
    </location>
</feature>
<proteinExistence type="predicted"/>
<evidence type="ECO:0000313" key="3">
    <source>
        <dbReference type="Proteomes" id="UP000822688"/>
    </source>
</evidence>
<feature type="region of interest" description="Disordered" evidence="1">
    <location>
        <begin position="403"/>
        <end position="435"/>
    </location>
</feature>
<feature type="compositionally biased region" description="Basic and acidic residues" evidence="1">
    <location>
        <begin position="403"/>
        <end position="416"/>
    </location>
</feature>
<reference evidence="2 3" key="1">
    <citation type="submission" date="2020-06" db="EMBL/GenBank/DDBJ databases">
        <title>WGS assembly of Ceratodon purpureus strain R40.</title>
        <authorList>
            <person name="Carey S.B."/>
            <person name="Jenkins J."/>
            <person name="Shu S."/>
            <person name="Lovell J.T."/>
            <person name="Sreedasyam A."/>
            <person name="Maumus F."/>
            <person name="Tiley G.P."/>
            <person name="Fernandez-Pozo N."/>
            <person name="Barry K."/>
            <person name="Chen C."/>
            <person name="Wang M."/>
            <person name="Lipzen A."/>
            <person name="Daum C."/>
            <person name="Saski C.A."/>
            <person name="Payton A.C."/>
            <person name="Mcbreen J.C."/>
            <person name="Conrad R.E."/>
            <person name="Kollar L.M."/>
            <person name="Olsson S."/>
            <person name="Huttunen S."/>
            <person name="Landis J.B."/>
            <person name="Wickett N.J."/>
            <person name="Johnson M.G."/>
            <person name="Rensing S.A."/>
            <person name="Grimwood J."/>
            <person name="Schmutz J."/>
            <person name="Mcdaniel S.F."/>
        </authorList>
    </citation>
    <scope>NUCLEOTIDE SEQUENCE [LARGE SCALE GENOMIC DNA]</scope>
    <source>
        <strain evidence="2 3">R40</strain>
    </source>
</reference>
<dbReference type="EMBL" id="CM026432">
    <property type="protein sequence ID" value="KAG0557596.1"/>
    <property type="molecule type" value="Genomic_DNA"/>
</dbReference>
<sequence>MASHIPQSYFIPTEEEEEEPQDQTETAKRAAELLQQALQELLQQTSTTPRAYRPAKGRSTRPTYKQTVNMSTRTSHPSQAECSAAGSRRKPRKPPQPSPPLTLSVEVSTQQTLAAPLPTKPPRRKGLAKVPIHTGYYNPAVEEQKRREERKAQNQHQPAQPTNTPTPTPTAAGASTSRVTPISRPKMKAYKKKKKQQTPTQADTNRTSTPTPSVPPSVEVNQEQEHHPTSPINNLSQSTRERPSEQDQHQHSLNTPPPVFTSRRGTHTARPKQKAYKNKPAIRREDPVDHPTTPAPNTRLAQRTQAQHQEENHRRRNQSQTAQTNPRNPLGVYTDSILSPLPERVSPTTRARQEQEVSDFMTHYGICNLGHYAIDVPNHKPYTPRFANERTEEWWDAEEFLRELQEATEPARRYEDPDPTNSQQPPTTQRTTQEQ</sequence>
<feature type="compositionally biased region" description="Basic residues" evidence="1">
    <location>
        <begin position="185"/>
        <end position="196"/>
    </location>
</feature>
<feature type="compositionally biased region" description="Polar residues" evidence="1">
    <location>
        <begin position="60"/>
        <end position="81"/>
    </location>
</feature>
<feature type="compositionally biased region" description="Polar residues" evidence="1">
    <location>
        <begin position="295"/>
        <end position="307"/>
    </location>
</feature>
<feature type="compositionally biased region" description="Polar residues" evidence="1">
    <location>
        <begin position="318"/>
        <end position="327"/>
    </location>
</feature>
<name>A0A8T0GDV4_CERPU</name>
<feature type="region of interest" description="Disordered" evidence="1">
    <location>
        <begin position="1"/>
        <end position="28"/>
    </location>
</feature>
<feature type="compositionally biased region" description="Acidic residues" evidence="1">
    <location>
        <begin position="13"/>
        <end position="22"/>
    </location>
</feature>